<name>A0ABU1IJS9_9BACL</name>
<accession>A0ABU1IJS9</accession>
<comment type="caution">
    <text evidence="2">The sequence shown here is derived from an EMBL/GenBank/DDBJ whole genome shotgun (WGS) entry which is preliminary data.</text>
</comment>
<dbReference type="Gene3D" id="3.40.50.850">
    <property type="entry name" value="Isochorismatase-like"/>
    <property type="match status" value="1"/>
</dbReference>
<keyword evidence="3" id="KW-1185">Reference proteome</keyword>
<organism evidence="2 3">
    <name type="scientific">Desmospora profundinema</name>
    <dbReference type="NCBI Taxonomy" id="1571184"/>
    <lineage>
        <taxon>Bacteria</taxon>
        <taxon>Bacillati</taxon>
        <taxon>Bacillota</taxon>
        <taxon>Bacilli</taxon>
        <taxon>Bacillales</taxon>
        <taxon>Thermoactinomycetaceae</taxon>
        <taxon>Desmospora</taxon>
    </lineage>
</organism>
<gene>
    <name evidence="2" type="ORF">JOE21_001004</name>
</gene>
<feature type="domain" description="Isochorismatase-like" evidence="1">
    <location>
        <begin position="40"/>
        <end position="179"/>
    </location>
</feature>
<dbReference type="EMBL" id="JAVDQG010000002">
    <property type="protein sequence ID" value="MDR6225013.1"/>
    <property type="molecule type" value="Genomic_DNA"/>
</dbReference>
<reference evidence="2 3" key="1">
    <citation type="submission" date="2023-07" db="EMBL/GenBank/DDBJ databases">
        <title>Genomic Encyclopedia of Type Strains, Phase IV (KMG-IV): sequencing the most valuable type-strain genomes for metagenomic binning, comparative biology and taxonomic classification.</title>
        <authorList>
            <person name="Goeker M."/>
        </authorList>
    </citation>
    <scope>NUCLEOTIDE SEQUENCE [LARGE SCALE GENOMIC DNA]</scope>
    <source>
        <strain evidence="2 3">DSM 45903</strain>
    </source>
</reference>
<evidence type="ECO:0000259" key="1">
    <source>
        <dbReference type="Pfam" id="PF00857"/>
    </source>
</evidence>
<dbReference type="SUPFAM" id="SSF52499">
    <property type="entry name" value="Isochorismatase-like hydrolases"/>
    <property type="match status" value="1"/>
</dbReference>
<proteinExistence type="predicted"/>
<dbReference type="Proteomes" id="UP001185012">
    <property type="component" value="Unassembled WGS sequence"/>
</dbReference>
<dbReference type="CDD" id="cd00431">
    <property type="entry name" value="cysteine_hydrolases"/>
    <property type="match status" value="1"/>
</dbReference>
<evidence type="ECO:0000313" key="2">
    <source>
        <dbReference type="EMBL" id="MDR6225013.1"/>
    </source>
</evidence>
<dbReference type="InterPro" id="IPR036380">
    <property type="entry name" value="Isochorismatase-like_sf"/>
</dbReference>
<evidence type="ECO:0000313" key="3">
    <source>
        <dbReference type="Proteomes" id="UP001185012"/>
    </source>
</evidence>
<protein>
    <submittedName>
        <fullName evidence="2">Nicotinamidase-related amidase</fullName>
    </submittedName>
</protein>
<dbReference type="Pfam" id="PF00857">
    <property type="entry name" value="Isochorismatase"/>
    <property type="match status" value="1"/>
</dbReference>
<dbReference type="PANTHER" id="PTHR47297">
    <property type="match status" value="1"/>
</dbReference>
<dbReference type="PANTHER" id="PTHR47297:SF2">
    <property type="entry name" value="OS02G0606800 PROTEIN"/>
    <property type="match status" value="1"/>
</dbReference>
<sequence>MDNRRSGAFLNYAEETLSNQPVETVSAIIEKAGGPESVHLVFVDIIRGFCDEGALASERVRKMVNPVRSLADSFLQHGLPSSNLLFLQDDHPVDAVEFAAFPPHCVRGSGEEETVAELRPLVSLPGAQVFHKNATNGLFGTNRDGEPFHTHLRRLFAEPVTFLVLGDCTDLCIYQNAMGIRLLANEDNAQVRVIVSRSHVQTYDLPVETARENGVLAHDGDLMDQVFLYHMLLNGIEVLGGIRED</sequence>
<dbReference type="RefSeq" id="WP_309863107.1">
    <property type="nucleotide sequence ID" value="NZ_JAVDQG010000002.1"/>
</dbReference>
<dbReference type="InterPro" id="IPR000868">
    <property type="entry name" value="Isochorismatase-like_dom"/>
</dbReference>
<dbReference type="InterPro" id="IPR044717">
    <property type="entry name" value="NIC1"/>
</dbReference>